<feature type="transmembrane region" description="Helical" evidence="2">
    <location>
        <begin position="110"/>
        <end position="129"/>
    </location>
</feature>
<feature type="transmembrane region" description="Helical" evidence="2">
    <location>
        <begin position="135"/>
        <end position="153"/>
    </location>
</feature>
<name>A0A3R7IIC0_9BURK</name>
<evidence type="ECO:0000313" key="4">
    <source>
        <dbReference type="Proteomes" id="UP000283709"/>
    </source>
</evidence>
<protein>
    <recommendedName>
        <fullName evidence="5">MFS transporter</fullName>
    </recommendedName>
</protein>
<feature type="compositionally biased region" description="Low complexity" evidence="1">
    <location>
        <begin position="8"/>
        <end position="21"/>
    </location>
</feature>
<feature type="transmembrane region" description="Helical" evidence="2">
    <location>
        <begin position="56"/>
        <end position="74"/>
    </location>
</feature>
<reference evidence="3 4" key="1">
    <citation type="submission" date="2016-07" db="EMBL/GenBank/DDBJ databases">
        <title>Genome analysis of Burkholderia fungorum ES3-20.</title>
        <authorList>
            <person name="Xu D."/>
            <person name="Yao R."/>
            <person name="Zheng S."/>
        </authorList>
    </citation>
    <scope>NUCLEOTIDE SEQUENCE [LARGE SCALE GENOMIC DNA]</scope>
    <source>
        <strain evidence="3 4">ES3-20</strain>
    </source>
</reference>
<keyword evidence="2" id="KW-1133">Transmembrane helix</keyword>
<proteinExistence type="predicted"/>
<accession>A0A3R7IIC0</accession>
<evidence type="ECO:0000256" key="1">
    <source>
        <dbReference type="SAM" id="MobiDB-lite"/>
    </source>
</evidence>
<sequence length="437" mass="45886">MAAASADPTPRGATPAAARAGGAIHARPAIARSVSRQPVTNEGGATRWLITGVRSVACVLLVSGASTLIARTGLSTRADALWMSALALATMTIVPLLISRVARSRSTLATTATLMTAMTAMSSAPAYVGGLEHDIAIAGLLLVVGGALLFYRWHLVSAPDSPPEDFDRNRYTNQSTDRPNEALHATGAMVLLALFAGLSSGLLARFQLYAICGVGGAQPIWQIVLSLGAVCALAFMADRSDKNSRMLVVLYVLRATSIAGLAASDSPTAALFAAKIFVILDCLTIPALTKLRGKSHSAMSASCPGAAHHIGMALGATLSTTPYFFGAGFTTLYVLGAIANVTCAGTLAGKWFARRQPRHRTTDPTAVQTVPTRTRCESGSMTALSPGRSVREHRFQMHHYRGCAGDPLMSWRCEPLSLLIFLCGGKESKCRPAQGQH</sequence>
<dbReference type="InterPro" id="IPR036259">
    <property type="entry name" value="MFS_trans_sf"/>
</dbReference>
<feature type="transmembrane region" description="Helical" evidence="2">
    <location>
        <begin position="80"/>
        <end position="98"/>
    </location>
</feature>
<dbReference type="EMBL" id="MCAS01000056">
    <property type="protein sequence ID" value="RKF33444.1"/>
    <property type="molecule type" value="Genomic_DNA"/>
</dbReference>
<feature type="transmembrane region" description="Helical" evidence="2">
    <location>
        <begin position="188"/>
        <end position="208"/>
    </location>
</feature>
<feature type="region of interest" description="Disordered" evidence="1">
    <location>
        <begin position="1"/>
        <end position="21"/>
    </location>
</feature>
<gene>
    <name evidence="3" type="ORF">BCY88_10335</name>
</gene>
<dbReference type="Proteomes" id="UP000283709">
    <property type="component" value="Unassembled WGS sequence"/>
</dbReference>
<keyword evidence="2" id="KW-0472">Membrane</keyword>
<evidence type="ECO:0000256" key="2">
    <source>
        <dbReference type="SAM" id="Phobius"/>
    </source>
</evidence>
<comment type="caution">
    <text evidence="3">The sequence shown here is derived from an EMBL/GenBank/DDBJ whole genome shotgun (WGS) entry which is preliminary data.</text>
</comment>
<evidence type="ECO:0008006" key="5">
    <source>
        <dbReference type="Google" id="ProtNLM"/>
    </source>
</evidence>
<feature type="transmembrane region" description="Helical" evidence="2">
    <location>
        <begin position="332"/>
        <end position="353"/>
    </location>
</feature>
<evidence type="ECO:0000313" key="3">
    <source>
        <dbReference type="EMBL" id="RKF33444.1"/>
    </source>
</evidence>
<dbReference type="SUPFAM" id="SSF103473">
    <property type="entry name" value="MFS general substrate transporter"/>
    <property type="match status" value="1"/>
</dbReference>
<dbReference type="AlphaFoldDB" id="A0A3R7IIC0"/>
<feature type="transmembrane region" description="Helical" evidence="2">
    <location>
        <begin position="269"/>
        <end position="288"/>
    </location>
</feature>
<keyword evidence="2" id="KW-0812">Transmembrane</keyword>
<feature type="transmembrane region" description="Helical" evidence="2">
    <location>
        <begin position="220"/>
        <end position="237"/>
    </location>
</feature>
<organism evidence="3 4">
    <name type="scientific">Paraburkholderia fungorum</name>
    <dbReference type="NCBI Taxonomy" id="134537"/>
    <lineage>
        <taxon>Bacteria</taxon>
        <taxon>Pseudomonadati</taxon>
        <taxon>Pseudomonadota</taxon>
        <taxon>Betaproteobacteria</taxon>
        <taxon>Burkholderiales</taxon>
        <taxon>Burkholderiaceae</taxon>
        <taxon>Paraburkholderia</taxon>
    </lineage>
</organism>